<dbReference type="PROSITE" id="PS50860">
    <property type="entry name" value="AA_TRNA_LIGASE_II_ALA"/>
    <property type="match status" value="1"/>
</dbReference>
<dbReference type="Gene3D" id="2.40.30.130">
    <property type="match status" value="1"/>
</dbReference>
<dbReference type="SMART" id="SM00863">
    <property type="entry name" value="tRNA_SAD"/>
    <property type="match status" value="1"/>
</dbReference>
<keyword evidence="6" id="KW-0862">Zinc</keyword>
<evidence type="ECO:0000256" key="2">
    <source>
        <dbReference type="ARBA" id="ARBA00004496"/>
    </source>
</evidence>
<comment type="function">
    <text evidence="8">Functions in trans to edit the amino acid moiety from incorrectly charged tRNA(Ala).</text>
</comment>
<comment type="cofactor">
    <cofactor evidence="1">
        <name>Zn(2+)</name>
        <dbReference type="ChEBI" id="CHEBI:29105"/>
    </cofactor>
</comment>
<dbReference type="InterPro" id="IPR018165">
    <property type="entry name" value="Ala-tRNA-synth_IIc_core"/>
</dbReference>
<dbReference type="Proteomes" id="UP001347796">
    <property type="component" value="Unassembled WGS sequence"/>
</dbReference>
<dbReference type="InterPro" id="IPR012947">
    <property type="entry name" value="tRNA_SAD"/>
</dbReference>
<evidence type="ECO:0000256" key="6">
    <source>
        <dbReference type="ARBA" id="ARBA00022833"/>
    </source>
</evidence>
<protein>
    <recommendedName>
        <fullName evidence="9">Alanyl-transfer RNA synthetases family profile domain-containing protein</fullName>
    </recommendedName>
</protein>
<dbReference type="GO" id="GO:0003676">
    <property type="term" value="F:nucleic acid binding"/>
    <property type="evidence" value="ECO:0007669"/>
    <property type="project" value="InterPro"/>
</dbReference>
<dbReference type="GO" id="GO:0004813">
    <property type="term" value="F:alanine-tRNA ligase activity"/>
    <property type="evidence" value="ECO:0007669"/>
    <property type="project" value="InterPro"/>
</dbReference>
<dbReference type="GO" id="GO:0005524">
    <property type="term" value="F:ATP binding"/>
    <property type="evidence" value="ECO:0007669"/>
    <property type="project" value="InterPro"/>
</dbReference>
<evidence type="ECO:0000313" key="10">
    <source>
        <dbReference type="EMBL" id="KAK6183026.1"/>
    </source>
</evidence>
<dbReference type="FunFam" id="2.40.30.130:FF:000003">
    <property type="entry name" value="alanyl-tRNA editing protein Aarsd1"/>
    <property type="match status" value="1"/>
</dbReference>
<evidence type="ECO:0000256" key="7">
    <source>
        <dbReference type="ARBA" id="ARBA00022917"/>
    </source>
</evidence>
<dbReference type="GO" id="GO:0002196">
    <property type="term" value="F:Ser-tRNA(Ala) deacylase activity"/>
    <property type="evidence" value="ECO:0007669"/>
    <property type="project" value="TreeGrafter"/>
</dbReference>
<evidence type="ECO:0000256" key="5">
    <source>
        <dbReference type="ARBA" id="ARBA00022723"/>
    </source>
</evidence>
<dbReference type="GO" id="GO:0005737">
    <property type="term" value="C:cytoplasm"/>
    <property type="evidence" value="ECO:0007669"/>
    <property type="project" value="UniProtKB-SubCell"/>
</dbReference>
<accession>A0AAN8Q0F2</accession>
<dbReference type="AlphaFoldDB" id="A0AAN8Q0F2"/>
<keyword evidence="4" id="KW-0963">Cytoplasm</keyword>
<dbReference type="PANTHER" id="PTHR43462:SF1">
    <property type="entry name" value="ALANYL-TRNA EDITING PROTEIN AARSD1"/>
    <property type="match status" value="1"/>
</dbReference>
<keyword evidence="5" id="KW-0479">Metal-binding</keyword>
<comment type="subcellular location">
    <subcellularLocation>
        <location evidence="2">Cytoplasm</location>
    </subcellularLocation>
</comment>
<dbReference type="EMBL" id="JAZGQO010000007">
    <property type="protein sequence ID" value="KAK6183026.1"/>
    <property type="molecule type" value="Genomic_DNA"/>
</dbReference>
<comment type="caution">
    <text evidence="10">The sequence shown here is derived from an EMBL/GenBank/DDBJ whole genome shotgun (WGS) entry which is preliminary data.</text>
</comment>
<dbReference type="InterPro" id="IPR051335">
    <property type="entry name" value="Alanyl-tRNA_Editing_Enzymes"/>
</dbReference>
<dbReference type="FunFam" id="3.30.980.10:FF:000007">
    <property type="entry name" value="alanyl-tRNA editing protein Aarsd1"/>
    <property type="match status" value="1"/>
</dbReference>
<dbReference type="SUPFAM" id="SSF50447">
    <property type="entry name" value="Translation proteins"/>
    <property type="match status" value="1"/>
</dbReference>
<dbReference type="SUPFAM" id="SSF55186">
    <property type="entry name" value="ThrRS/AlaRS common domain"/>
    <property type="match status" value="1"/>
</dbReference>
<gene>
    <name evidence="10" type="ORF">SNE40_010580</name>
</gene>
<dbReference type="Gene3D" id="3.30.980.10">
    <property type="entry name" value="Threonyl-trna Synthetase, Chain A, domain 2"/>
    <property type="match status" value="1"/>
</dbReference>
<comment type="similarity">
    <text evidence="3">Belongs to the class-II aminoacyl-tRNA synthetase family. Alax-L subfamily.</text>
</comment>
<evidence type="ECO:0000256" key="8">
    <source>
        <dbReference type="ARBA" id="ARBA00053555"/>
    </source>
</evidence>
<dbReference type="InterPro" id="IPR018163">
    <property type="entry name" value="Thr/Ala-tRNA-synth_IIc_edit"/>
</dbReference>
<proteinExistence type="inferred from homology"/>
<keyword evidence="7" id="KW-0648">Protein biosynthesis</keyword>
<dbReference type="GO" id="GO:0046872">
    <property type="term" value="F:metal ion binding"/>
    <property type="evidence" value="ECO:0007669"/>
    <property type="project" value="UniProtKB-KW"/>
</dbReference>
<evidence type="ECO:0000256" key="1">
    <source>
        <dbReference type="ARBA" id="ARBA00001947"/>
    </source>
</evidence>
<dbReference type="PANTHER" id="PTHR43462">
    <property type="entry name" value="ALANYL-TRNA EDITING PROTEIN"/>
    <property type="match status" value="1"/>
</dbReference>
<dbReference type="GO" id="GO:0006419">
    <property type="term" value="P:alanyl-tRNA aminoacylation"/>
    <property type="evidence" value="ECO:0007669"/>
    <property type="project" value="InterPro"/>
</dbReference>
<evidence type="ECO:0000313" key="11">
    <source>
        <dbReference type="Proteomes" id="UP001347796"/>
    </source>
</evidence>
<keyword evidence="11" id="KW-1185">Reference proteome</keyword>
<dbReference type="Pfam" id="PF07973">
    <property type="entry name" value="tRNA_SAD"/>
    <property type="match status" value="1"/>
</dbReference>
<sequence>MALACQKNSYLTQLSSKVVSCESKQCQLVLNGKKSKINGFELILEDTILFPEGGGQPDDRGTIEDIPVLRVTRRGDKAVHFVEKPVDEGKEVSLTVDWQRRFDHMQQHTGQHLISALAESRFGYATTSWNLGDGNKSFIELNTPTMTDEEITELEKLCNDKIREGLTVTPKLFYDKDDPEWKKASCRGLPDDHVGPIRVLNIEGVDSNLCCGTHVSSLAHLQAIKLLGVDKGKKSKVNLLFVVGQRLLDYFGKCYAVEKGLTNVLSGPLEKQVDLADKAVKNQKASQKLALTLLRDMAVMEAKMFKLNPEKQPLFSHHRKEGDGEYMNIIATEIGDAAPCFLTTGDEKGSGMFLLCGSQDLLDKAGKLVMDILEAKGACSGGRYRGKANKLANKPKAEQVLLDFIAES</sequence>
<evidence type="ECO:0000256" key="3">
    <source>
        <dbReference type="ARBA" id="ARBA00008429"/>
    </source>
</evidence>
<evidence type="ECO:0000256" key="4">
    <source>
        <dbReference type="ARBA" id="ARBA00022490"/>
    </source>
</evidence>
<feature type="domain" description="Alanyl-transfer RNA synthetases family profile" evidence="9">
    <location>
        <begin position="1"/>
        <end position="253"/>
    </location>
</feature>
<reference evidence="10 11" key="1">
    <citation type="submission" date="2024-01" db="EMBL/GenBank/DDBJ databases">
        <title>The genome of the rayed Mediterranean limpet Patella caerulea (Linnaeus, 1758).</title>
        <authorList>
            <person name="Anh-Thu Weber A."/>
            <person name="Halstead-Nussloch G."/>
        </authorList>
    </citation>
    <scope>NUCLEOTIDE SEQUENCE [LARGE SCALE GENOMIC DNA]</scope>
    <source>
        <strain evidence="10">AATW-2023a</strain>
        <tissue evidence="10">Whole specimen</tissue>
    </source>
</reference>
<evidence type="ECO:0000259" key="9">
    <source>
        <dbReference type="PROSITE" id="PS50860"/>
    </source>
</evidence>
<organism evidence="10 11">
    <name type="scientific">Patella caerulea</name>
    <name type="common">Rayed Mediterranean limpet</name>
    <dbReference type="NCBI Taxonomy" id="87958"/>
    <lineage>
        <taxon>Eukaryota</taxon>
        <taxon>Metazoa</taxon>
        <taxon>Spiralia</taxon>
        <taxon>Lophotrochozoa</taxon>
        <taxon>Mollusca</taxon>
        <taxon>Gastropoda</taxon>
        <taxon>Patellogastropoda</taxon>
        <taxon>Patelloidea</taxon>
        <taxon>Patellidae</taxon>
        <taxon>Patella</taxon>
    </lineage>
</organism>
<name>A0AAN8Q0F2_PATCE</name>
<dbReference type="InterPro" id="IPR009000">
    <property type="entry name" value="Transl_B-barrel_sf"/>
</dbReference>